<dbReference type="EMBL" id="JAGGLJ010000002">
    <property type="protein sequence ID" value="MBP2024745.1"/>
    <property type="molecule type" value="Genomic_DNA"/>
</dbReference>
<comment type="caution">
    <text evidence="7">The sequence shown here is derived from an EMBL/GenBank/DDBJ whole genome shotgun (WGS) entry which is preliminary data.</text>
</comment>
<feature type="domain" description="S1 motif" evidence="6">
    <location>
        <begin position="30"/>
        <end position="93"/>
    </location>
</feature>
<name>A0ABS4KAE2_9FIRM</name>
<comment type="cofactor">
    <cofactor evidence="1">
        <name>Mg(2+)</name>
        <dbReference type="ChEBI" id="CHEBI:18420"/>
    </cofactor>
</comment>
<dbReference type="Gene3D" id="2.40.50.140">
    <property type="entry name" value="Nucleic acid-binding proteins"/>
    <property type="match status" value="1"/>
</dbReference>
<dbReference type="InterPro" id="IPR004659">
    <property type="entry name" value="RNase_E/G"/>
</dbReference>
<dbReference type="GO" id="GO:0016787">
    <property type="term" value="F:hydrolase activity"/>
    <property type="evidence" value="ECO:0007669"/>
    <property type="project" value="UniProtKB-KW"/>
</dbReference>
<dbReference type="InterPro" id="IPR019307">
    <property type="entry name" value="RNA-bd_AU-1/RNase_E/G"/>
</dbReference>
<evidence type="ECO:0000313" key="8">
    <source>
        <dbReference type="Proteomes" id="UP001519306"/>
    </source>
</evidence>
<dbReference type="SMART" id="SM00316">
    <property type="entry name" value="S1"/>
    <property type="match status" value="1"/>
</dbReference>
<evidence type="ECO:0000256" key="1">
    <source>
        <dbReference type="ARBA" id="ARBA00001946"/>
    </source>
</evidence>
<evidence type="ECO:0000259" key="6">
    <source>
        <dbReference type="PROSITE" id="PS50126"/>
    </source>
</evidence>
<dbReference type="EC" id="3.1.26.-" evidence="7"/>
<dbReference type="SUPFAM" id="SSF50249">
    <property type="entry name" value="Nucleic acid-binding proteins"/>
    <property type="match status" value="1"/>
</dbReference>
<dbReference type="Proteomes" id="UP001519306">
    <property type="component" value="Unassembled WGS sequence"/>
</dbReference>
<dbReference type="RefSeq" id="WP_210060054.1">
    <property type="nucleotide sequence ID" value="NZ_JAGGLJ010000002.1"/>
</dbReference>
<keyword evidence="4" id="KW-0460">Magnesium</keyword>
<sequence>MFYIDDNLKLIIEYKDNIKSIFDYENLEIGNIYRGRVDKVIPSMNSAFVNIGKEENGYLSLNDVKGKIKETEELLFQVKKVPPENKALRLTRELSITGRYIIMFLEKDILKFSNKLSKDDINRLKSLGLKGVLFRTSSKDVDDEKIIEEYNYLNQIKKNILLEKDLRPTPKLIYKRDNFLDYLLENAMNEEIIVNNKTIYKNLRDKFNINYNEDFSLIYNFELLEDYKSLFNRVVKLNNGGEIVIDNVESLTAIDVNTSSFVGDLNFEDTIYENNIIAAKEIIRQIILRNISGIIIIDFVDMKDKKHRIDLMNILKEGFKDDFTKTIVHGYTKLGLMEISRKNIGEELKNKIL</sequence>
<keyword evidence="8" id="KW-1185">Reference proteome</keyword>
<dbReference type="InterPro" id="IPR012340">
    <property type="entry name" value="NA-bd_OB-fold"/>
</dbReference>
<dbReference type="PANTHER" id="PTHR30001:SF0">
    <property type="entry name" value="RIBONUCLEASE G"/>
    <property type="match status" value="1"/>
</dbReference>
<organism evidence="7 8">
    <name type="scientific">Peptoniphilus stercorisuis</name>
    <dbReference type="NCBI Taxonomy" id="1436965"/>
    <lineage>
        <taxon>Bacteria</taxon>
        <taxon>Bacillati</taxon>
        <taxon>Bacillota</taxon>
        <taxon>Tissierellia</taxon>
        <taxon>Tissierellales</taxon>
        <taxon>Peptoniphilaceae</taxon>
        <taxon>Peptoniphilus</taxon>
    </lineage>
</organism>
<evidence type="ECO:0000256" key="3">
    <source>
        <dbReference type="ARBA" id="ARBA00022801"/>
    </source>
</evidence>
<dbReference type="CDD" id="cd04453">
    <property type="entry name" value="S1_RNase_E"/>
    <property type="match status" value="1"/>
</dbReference>
<dbReference type="PROSITE" id="PS50126">
    <property type="entry name" value="S1"/>
    <property type="match status" value="1"/>
</dbReference>
<keyword evidence="2" id="KW-0479">Metal-binding</keyword>
<dbReference type="PANTHER" id="PTHR30001">
    <property type="entry name" value="RIBONUCLEASE"/>
    <property type="match status" value="1"/>
</dbReference>
<evidence type="ECO:0000256" key="5">
    <source>
        <dbReference type="ARBA" id="ARBA00022884"/>
    </source>
</evidence>
<evidence type="ECO:0000313" key="7">
    <source>
        <dbReference type="EMBL" id="MBP2024745.1"/>
    </source>
</evidence>
<gene>
    <name evidence="7" type="ORF">J2Z71_000261</name>
</gene>
<reference evidence="7 8" key="1">
    <citation type="submission" date="2021-03" db="EMBL/GenBank/DDBJ databases">
        <title>Genomic Encyclopedia of Type Strains, Phase IV (KMG-IV): sequencing the most valuable type-strain genomes for metagenomic binning, comparative biology and taxonomic classification.</title>
        <authorList>
            <person name="Goeker M."/>
        </authorList>
    </citation>
    <scope>NUCLEOTIDE SEQUENCE [LARGE SCALE GENOMIC DNA]</scope>
    <source>
        <strain evidence="7 8">DSM 27563</strain>
    </source>
</reference>
<accession>A0ABS4KAE2</accession>
<proteinExistence type="predicted"/>
<evidence type="ECO:0000256" key="2">
    <source>
        <dbReference type="ARBA" id="ARBA00022723"/>
    </source>
</evidence>
<keyword evidence="5" id="KW-0694">RNA-binding</keyword>
<protein>
    <submittedName>
        <fullName evidence="7">Ribonuclease G</fullName>
        <ecNumber evidence="7">3.1.26.-</ecNumber>
    </submittedName>
</protein>
<keyword evidence="3 7" id="KW-0378">Hydrolase</keyword>
<evidence type="ECO:0000256" key="4">
    <source>
        <dbReference type="ARBA" id="ARBA00022842"/>
    </source>
</evidence>
<dbReference type="InterPro" id="IPR003029">
    <property type="entry name" value="S1_domain"/>
</dbReference>
<dbReference type="Pfam" id="PF10150">
    <property type="entry name" value="RNase_E_G"/>
    <property type="match status" value="1"/>
</dbReference>